<evidence type="ECO:0000256" key="1">
    <source>
        <dbReference type="ARBA" id="ARBA00010062"/>
    </source>
</evidence>
<dbReference type="PANTHER" id="PTHR30483:SF6">
    <property type="entry name" value="PERIPLASMIC BINDING PROTEIN OF ABC TRANSPORTER FOR NATURAL AMINO ACIDS"/>
    <property type="match status" value="1"/>
</dbReference>
<dbReference type="InterPro" id="IPR028082">
    <property type="entry name" value="Peripla_BP_I"/>
</dbReference>
<dbReference type="SUPFAM" id="SSF53822">
    <property type="entry name" value="Periplasmic binding protein-like I"/>
    <property type="match status" value="1"/>
</dbReference>
<dbReference type="InterPro" id="IPR028081">
    <property type="entry name" value="Leu-bd"/>
</dbReference>
<dbReference type="Pfam" id="PF13458">
    <property type="entry name" value="Peripla_BP_6"/>
    <property type="match status" value="1"/>
</dbReference>
<sequence>MKFTPTPLALAVGLSVLLAGAAQAQVSDGIVKIGVLTDLSGTYSDLAGNGAVIATKMAIDDFVAAEKPTFKVEMVSADHQNKGDISSNKAREWIERDKVDVVTELVTSSTALAVQKIAKEKNRIAIVNGAGSTAITNESCNDVTVHWAYDTYAVANGTAKAVTKAGGKKWFFLTADYAFGHALEKDASDVVKANGGEVVGGVRHPFPTSDFSSFLLKAQSSGAQIIGLANAGGDTINSIKQAAEFGITPKQQLAGLLMFITDIHSLGLKTTQSMYLTEGFYWDLNDDTRAWSKRFFAQHKRMPTMVQAGQYSSTMHYLKAVKAINSDDTAKVMAQMKKMPINDFFAKNGSIREDGRMVHDMYLMQVKTPAESKTPWDYYKVKAVIPAAEAFQPLSASRCALIKK</sequence>
<proteinExistence type="inferred from homology"/>
<protein>
    <submittedName>
        <fullName evidence="5">Branched-chain amino acid transport system substrate-binding protein</fullName>
    </submittedName>
</protein>
<feature type="signal peptide" evidence="3">
    <location>
        <begin position="1"/>
        <end position="24"/>
    </location>
</feature>
<dbReference type="Proteomes" id="UP001180487">
    <property type="component" value="Unassembled WGS sequence"/>
</dbReference>
<evidence type="ECO:0000313" key="6">
    <source>
        <dbReference type="Proteomes" id="UP001180487"/>
    </source>
</evidence>
<gene>
    <name evidence="5" type="ORF">J2X19_002838</name>
</gene>
<accession>A0ABU2CA09</accession>
<keyword evidence="6" id="KW-1185">Reference proteome</keyword>
<dbReference type="InterPro" id="IPR051010">
    <property type="entry name" value="BCAA_transport"/>
</dbReference>
<dbReference type="Gene3D" id="3.40.50.2300">
    <property type="match status" value="2"/>
</dbReference>
<dbReference type="CDD" id="cd06327">
    <property type="entry name" value="PBP1_SBP-like"/>
    <property type="match status" value="1"/>
</dbReference>
<name>A0ABU2CA09_9BURK</name>
<dbReference type="PANTHER" id="PTHR30483">
    <property type="entry name" value="LEUCINE-SPECIFIC-BINDING PROTEIN"/>
    <property type="match status" value="1"/>
</dbReference>
<evidence type="ECO:0000256" key="2">
    <source>
        <dbReference type="ARBA" id="ARBA00022729"/>
    </source>
</evidence>
<evidence type="ECO:0000313" key="5">
    <source>
        <dbReference type="EMBL" id="MDR7378159.1"/>
    </source>
</evidence>
<dbReference type="EMBL" id="JAVDXT010000002">
    <property type="protein sequence ID" value="MDR7378159.1"/>
    <property type="molecule type" value="Genomic_DNA"/>
</dbReference>
<comment type="caution">
    <text evidence="5">The sequence shown here is derived from an EMBL/GenBank/DDBJ whole genome shotgun (WGS) entry which is preliminary data.</text>
</comment>
<keyword evidence="2 3" id="KW-0732">Signal</keyword>
<comment type="similarity">
    <text evidence="1">Belongs to the leucine-binding protein family.</text>
</comment>
<feature type="chain" id="PRO_5046471406" evidence="3">
    <location>
        <begin position="25"/>
        <end position="404"/>
    </location>
</feature>
<feature type="domain" description="Leucine-binding protein" evidence="4">
    <location>
        <begin position="31"/>
        <end position="367"/>
    </location>
</feature>
<evidence type="ECO:0000259" key="4">
    <source>
        <dbReference type="Pfam" id="PF13458"/>
    </source>
</evidence>
<reference evidence="5 6" key="1">
    <citation type="submission" date="2023-07" db="EMBL/GenBank/DDBJ databases">
        <title>Sorghum-associated microbial communities from plants grown in Nebraska, USA.</title>
        <authorList>
            <person name="Schachtman D."/>
        </authorList>
    </citation>
    <scope>NUCLEOTIDE SEQUENCE [LARGE SCALE GENOMIC DNA]</scope>
    <source>
        <strain evidence="5 6">BE313</strain>
    </source>
</reference>
<dbReference type="RefSeq" id="WP_116606441.1">
    <property type="nucleotide sequence ID" value="NZ_JAVDXT010000002.1"/>
</dbReference>
<evidence type="ECO:0000256" key="3">
    <source>
        <dbReference type="SAM" id="SignalP"/>
    </source>
</evidence>
<organism evidence="5 6">
    <name type="scientific">Rhodoferax ferrireducens</name>
    <dbReference type="NCBI Taxonomy" id="192843"/>
    <lineage>
        <taxon>Bacteria</taxon>
        <taxon>Pseudomonadati</taxon>
        <taxon>Pseudomonadota</taxon>
        <taxon>Betaproteobacteria</taxon>
        <taxon>Burkholderiales</taxon>
        <taxon>Comamonadaceae</taxon>
        <taxon>Rhodoferax</taxon>
    </lineage>
</organism>